<comment type="caution">
    <text evidence="5">The sequence shown here is derived from an EMBL/GenBank/DDBJ whole genome shotgun (WGS) entry which is preliminary data.</text>
</comment>
<dbReference type="InterPro" id="IPR000873">
    <property type="entry name" value="AMP-dep_synth/lig_dom"/>
</dbReference>
<dbReference type="GO" id="GO:0004467">
    <property type="term" value="F:long-chain fatty acid-CoA ligase activity"/>
    <property type="evidence" value="ECO:0007669"/>
    <property type="project" value="TreeGrafter"/>
</dbReference>
<dbReference type="PANTHER" id="PTHR43272">
    <property type="entry name" value="LONG-CHAIN-FATTY-ACID--COA LIGASE"/>
    <property type="match status" value="1"/>
</dbReference>
<evidence type="ECO:0000259" key="4">
    <source>
        <dbReference type="Pfam" id="PF00501"/>
    </source>
</evidence>
<dbReference type="InterPro" id="IPR020845">
    <property type="entry name" value="AMP-binding_CS"/>
</dbReference>
<accession>A0A2N5XLA6</accession>
<evidence type="ECO:0000313" key="6">
    <source>
        <dbReference type="Proteomes" id="UP000234881"/>
    </source>
</evidence>
<keyword evidence="3" id="KW-0443">Lipid metabolism</keyword>
<proteinExistence type="predicted"/>
<evidence type="ECO:0000256" key="3">
    <source>
        <dbReference type="ARBA" id="ARBA00023098"/>
    </source>
</evidence>
<keyword evidence="2" id="KW-0276">Fatty acid metabolism</keyword>
<dbReference type="PROSITE" id="PS00455">
    <property type="entry name" value="AMP_BINDING"/>
    <property type="match status" value="1"/>
</dbReference>
<evidence type="ECO:0000256" key="2">
    <source>
        <dbReference type="ARBA" id="ARBA00022832"/>
    </source>
</evidence>
<dbReference type="PANTHER" id="PTHR43272:SF32">
    <property type="entry name" value="AMP-DEPENDENT SYNTHETASE_LIGASE DOMAIN-CONTAINING PROTEIN"/>
    <property type="match status" value="1"/>
</dbReference>
<dbReference type="Gene3D" id="3.40.50.12780">
    <property type="entry name" value="N-terminal domain of ligase-like"/>
    <property type="match status" value="2"/>
</dbReference>
<dbReference type="RefSeq" id="WP_101535679.1">
    <property type="nucleotide sequence ID" value="NZ_JBFHIU010000023.1"/>
</dbReference>
<dbReference type="EMBL" id="PKUQ01000054">
    <property type="protein sequence ID" value="PLW75274.1"/>
    <property type="molecule type" value="Genomic_DNA"/>
</dbReference>
<organism evidence="5 6">
    <name type="scientific">Cohaesibacter celericrescens</name>
    <dbReference type="NCBI Taxonomy" id="2067669"/>
    <lineage>
        <taxon>Bacteria</taxon>
        <taxon>Pseudomonadati</taxon>
        <taxon>Pseudomonadota</taxon>
        <taxon>Alphaproteobacteria</taxon>
        <taxon>Hyphomicrobiales</taxon>
        <taxon>Cohaesibacteraceae</taxon>
    </lineage>
</organism>
<dbReference type="Pfam" id="PF23562">
    <property type="entry name" value="AMP-binding_C_3"/>
    <property type="match status" value="1"/>
</dbReference>
<evidence type="ECO:0000256" key="1">
    <source>
        <dbReference type="ARBA" id="ARBA00022598"/>
    </source>
</evidence>
<name>A0A2N5XLA6_9HYPH</name>
<dbReference type="AlphaFoldDB" id="A0A2N5XLA6"/>
<dbReference type="GO" id="GO:0016020">
    <property type="term" value="C:membrane"/>
    <property type="evidence" value="ECO:0007669"/>
    <property type="project" value="TreeGrafter"/>
</dbReference>
<dbReference type="Pfam" id="PF00501">
    <property type="entry name" value="AMP-binding"/>
    <property type="match status" value="1"/>
</dbReference>
<gene>
    <name evidence="5" type="ORF">C0081_20890</name>
</gene>
<dbReference type="InterPro" id="IPR042099">
    <property type="entry name" value="ANL_N_sf"/>
</dbReference>
<keyword evidence="1 5" id="KW-0436">Ligase</keyword>
<reference evidence="5 6" key="1">
    <citation type="submission" date="2018-01" db="EMBL/GenBank/DDBJ databases">
        <title>The draft genome sequence of Cohaesibacter sp. H1304.</title>
        <authorList>
            <person name="Wang N.-N."/>
            <person name="Du Z.-J."/>
        </authorList>
    </citation>
    <scope>NUCLEOTIDE SEQUENCE [LARGE SCALE GENOMIC DNA]</scope>
    <source>
        <strain evidence="5 6">H1304</strain>
    </source>
</reference>
<dbReference type="Proteomes" id="UP000234881">
    <property type="component" value="Unassembled WGS sequence"/>
</dbReference>
<feature type="domain" description="AMP-dependent synthetase/ligase" evidence="4">
    <location>
        <begin position="21"/>
        <end position="440"/>
    </location>
</feature>
<evidence type="ECO:0000313" key="5">
    <source>
        <dbReference type="EMBL" id="PLW75274.1"/>
    </source>
</evidence>
<dbReference type="SUPFAM" id="SSF56801">
    <property type="entry name" value="Acetyl-CoA synthetase-like"/>
    <property type="match status" value="1"/>
</dbReference>
<dbReference type="OrthoDB" id="9803968at2"/>
<keyword evidence="6" id="KW-1185">Reference proteome</keyword>
<sequence length="661" mass="73913">MSVAEETVTPRLETFPAVLLRNAKIWRDRPALREKDLGIWQTWSWADTLEEVRAFSIGLAELGIGRGDHVAILGANRPRLYFSFAAAQALGAVPVPVYADSAADELVYILEHADAKLVIAEDQEQVDKILEISDQLPALREVVYDDSKGLRAYDPTHLHAFEAVQDRGRAALAAESGRESAWLDQIALGRGSDIGVMLYTSGTTGKPKGVMLSNDNVMISAINACETENLSETDEVLAYLPLAWVGDHLFSYCQSYVAGYCISCPESAETMQTDLREIGPTFFFAPPRMFEALLTSVMIRMEDAGSFKLQMFHYFIKHAERVGEDILNGKPVAFMDRLKYWLGEFFVYGPLKNNFGFSNIRIGYTAGEAIGPEIFRFYRSLGINLKQLYGQTEASIFVTVQPDGEIYSDTVGKPSKDVEIKIAENGEVLFRSPGVFVAYYKNDASTKDTKDHDGWVFSGDAGFFDDRGHLKIIDRAKDVGKLTDGSLFAPKYIENKLKFFPNIKEAVAFGDGRDHATVFVNVDLSAVGNWAERNNIAYASYQELAGHPQVYDMIREHIEQVNEDLSKEPIMAASQIKRFLVLHKELDADDGELTRTQKVRRRFVAERYADLIEALYGDKEEQFTKTEVVYEDGRKGIIEATVKLANAKTFPFEKQAGEAAE</sequence>
<protein>
    <submittedName>
        <fullName evidence="5">Long-chain fatty acid--CoA ligase</fullName>
    </submittedName>
</protein>